<dbReference type="InterPro" id="IPR036097">
    <property type="entry name" value="HisK_dim/P_sf"/>
</dbReference>
<reference evidence="13 14" key="1">
    <citation type="submission" date="2020-08" db="EMBL/GenBank/DDBJ databases">
        <title>Genomic Encyclopedia of Type Strains, Phase IV (KMG-IV): sequencing the most valuable type-strain genomes for metagenomic binning, comparative biology and taxonomic classification.</title>
        <authorList>
            <person name="Goeker M."/>
        </authorList>
    </citation>
    <scope>NUCLEOTIDE SEQUENCE [LARGE SCALE GENOMIC DNA]</scope>
    <source>
        <strain evidence="13 14">DSM 102044</strain>
    </source>
</reference>
<proteinExistence type="inferred from homology"/>
<dbReference type="PANTHER" id="PTHR43304:SF1">
    <property type="entry name" value="PAC DOMAIN-CONTAINING PROTEIN"/>
    <property type="match status" value="1"/>
</dbReference>
<dbReference type="InterPro" id="IPR003594">
    <property type="entry name" value="HATPase_dom"/>
</dbReference>
<gene>
    <name evidence="13" type="ORF">FHS59_003518</name>
</gene>
<feature type="domain" description="Phytochrome chromophore attachment site" evidence="11">
    <location>
        <begin position="147"/>
        <end position="304"/>
    </location>
</feature>
<dbReference type="InterPro" id="IPR043150">
    <property type="entry name" value="Phytochrome_PHY_sf"/>
</dbReference>
<dbReference type="SUPFAM" id="SSF47384">
    <property type="entry name" value="Homodimeric domain of signal transducing histidine kinase"/>
    <property type="match status" value="1"/>
</dbReference>
<keyword evidence="9" id="KW-0157">Chromophore</keyword>
<organism evidence="13 14">
    <name type="scientific">Algoriphagus iocasae</name>
    <dbReference type="NCBI Taxonomy" id="1836499"/>
    <lineage>
        <taxon>Bacteria</taxon>
        <taxon>Pseudomonadati</taxon>
        <taxon>Bacteroidota</taxon>
        <taxon>Cytophagia</taxon>
        <taxon>Cytophagales</taxon>
        <taxon>Cyclobacteriaceae</taxon>
        <taxon>Algoriphagus</taxon>
    </lineage>
</organism>
<dbReference type="PANTHER" id="PTHR43304">
    <property type="entry name" value="PHYTOCHROME-LIKE PROTEIN CPH1"/>
    <property type="match status" value="1"/>
</dbReference>
<evidence type="ECO:0000256" key="1">
    <source>
        <dbReference type="ARBA" id="ARBA00000085"/>
    </source>
</evidence>
<dbReference type="PRINTS" id="PR01033">
    <property type="entry name" value="PHYTOCHROME"/>
</dbReference>
<dbReference type="InterPro" id="IPR016132">
    <property type="entry name" value="Phyto_chromo_attachment"/>
</dbReference>
<comment type="catalytic activity">
    <reaction evidence="1">
        <text>ATP + protein L-histidine = ADP + protein N-phospho-L-histidine.</text>
        <dbReference type="EC" id="2.7.13.3"/>
    </reaction>
</comment>
<accession>A0A841MZJ0</accession>
<dbReference type="Gene3D" id="3.30.450.40">
    <property type="match status" value="1"/>
</dbReference>
<dbReference type="GO" id="GO:0009881">
    <property type="term" value="F:photoreceptor activity"/>
    <property type="evidence" value="ECO:0007669"/>
    <property type="project" value="UniProtKB-KW"/>
</dbReference>
<evidence type="ECO:0000313" key="14">
    <source>
        <dbReference type="Proteomes" id="UP000588604"/>
    </source>
</evidence>
<evidence type="ECO:0000256" key="3">
    <source>
        <dbReference type="ARBA" id="ARBA00012438"/>
    </source>
</evidence>
<keyword evidence="8 13" id="KW-0418">Kinase</keyword>
<dbReference type="EMBL" id="JACIJO010000003">
    <property type="protein sequence ID" value="MBB6327875.1"/>
    <property type="molecule type" value="Genomic_DNA"/>
</dbReference>
<dbReference type="Proteomes" id="UP000588604">
    <property type="component" value="Unassembled WGS sequence"/>
</dbReference>
<dbReference type="SUPFAM" id="SSF55785">
    <property type="entry name" value="PYP-like sensor domain (PAS domain)"/>
    <property type="match status" value="1"/>
</dbReference>
<dbReference type="Pfam" id="PF08446">
    <property type="entry name" value="PAS_2"/>
    <property type="match status" value="1"/>
</dbReference>
<dbReference type="Pfam" id="PF00512">
    <property type="entry name" value="HisKA"/>
    <property type="match status" value="1"/>
</dbReference>
<evidence type="ECO:0000256" key="5">
    <source>
        <dbReference type="ARBA" id="ARBA00022553"/>
    </source>
</evidence>
<dbReference type="Gene3D" id="1.10.287.130">
    <property type="match status" value="1"/>
</dbReference>
<comment type="caution">
    <text evidence="13">The sequence shown here is derived from an EMBL/GenBank/DDBJ whole genome shotgun (WGS) entry which is preliminary data.</text>
</comment>
<evidence type="ECO:0000256" key="9">
    <source>
        <dbReference type="ARBA" id="ARBA00022991"/>
    </source>
</evidence>
<dbReference type="SMART" id="SM00065">
    <property type="entry name" value="GAF"/>
    <property type="match status" value="1"/>
</dbReference>
<dbReference type="GO" id="GO:0006355">
    <property type="term" value="P:regulation of DNA-templated transcription"/>
    <property type="evidence" value="ECO:0007669"/>
    <property type="project" value="InterPro"/>
</dbReference>
<keyword evidence="4" id="KW-0600">Photoreceptor protein</keyword>
<keyword evidence="7" id="KW-0808">Transferase</keyword>
<dbReference type="SUPFAM" id="SSF55874">
    <property type="entry name" value="ATPase domain of HSP90 chaperone/DNA topoisomerase II/histidine kinase"/>
    <property type="match status" value="1"/>
</dbReference>
<dbReference type="GO" id="GO:0000155">
    <property type="term" value="F:phosphorelay sensor kinase activity"/>
    <property type="evidence" value="ECO:0007669"/>
    <property type="project" value="InterPro"/>
</dbReference>
<sequence length="753" mass="86498">MKIRDIVNRELVNLTNCEQEPIHIPGSIQPHGFLLGLKSKDFTIDYCSGNVSDFISKSHKELLGHRFEEVFGTFAQQELQNYISNNRMLSSLLLKVELDKQLFVCTVHLSDGIYILEAEPSNEQSKNANEVYDHTTQFLTYLNGSNTMKDLCQLVAEGTREVTGYDRVMIYRFDEQYNGEVFAECCREDLEPFLGLHYPHTDIPAQARELYLKNLLRLITDIDYNPVPIYTLDDQEGKNLDLSLSILRSTSPIHVKYLQNMGVGATLTISLIHKQKLWGLIACHHYSQKNLSPDIRLAAQLQGHFITSQIDLRQSSEEYEVSRKVNMAYDKLSMFELAVDGEEKYEELVSNPEILNICNAAGVALIIDDQVYSHGHVPEEKDILFLTGFLAKKSKNSSFHTNKLLDLLPNHPELSKHTPGVIFHSLDIEGTNCIIWFRPETKTEVNWAGDPSKSIIKDKKGLSPRNSFELWKEIVNFSSKKWLQPELETVAAYSYSLQRQISLILVAKEEEKYRKLSELLSETNAELENINWISSHDLQEPLRKIQLISSMLVNEEDLPPSVGKMLNKLNLSAEKMQALLSDLLKFNKVKYNTEPFFEVEVSDVIQDLIEEFRENYEFQLYFEIEDLPIVTGESFMLRQLFSNIIRNSIKYRNPENAPLIKISSPESIDWEDQEDDEEYHYLIFEDNGIGFDQQYAKSVFNIFTRLHGNSEYTGSGMGLALCKKIMQHHKGKIKAESQEGKGTKIFLAFPKID</sequence>
<name>A0A841MZJ0_9BACT</name>
<dbReference type="SMART" id="SM00387">
    <property type="entry name" value="HATPase_c"/>
    <property type="match status" value="1"/>
</dbReference>
<dbReference type="InterPro" id="IPR036890">
    <property type="entry name" value="HATPase_C_sf"/>
</dbReference>
<evidence type="ECO:0000256" key="7">
    <source>
        <dbReference type="ARBA" id="ARBA00022679"/>
    </source>
</evidence>
<comment type="similarity">
    <text evidence="2">In the N-terminal section; belongs to the phytochrome family.</text>
</comment>
<dbReference type="InterPro" id="IPR003018">
    <property type="entry name" value="GAF"/>
</dbReference>
<keyword evidence="10" id="KW-0675">Receptor</keyword>
<dbReference type="Pfam" id="PF01590">
    <property type="entry name" value="GAF"/>
    <property type="match status" value="1"/>
</dbReference>
<dbReference type="EC" id="2.7.13.3" evidence="3"/>
<dbReference type="InterPro" id="IPR035965">
    <property type="entry name" value="PAS-like_dom_sf"/>
</dbReference>
<dbReference type="Pfam" id="PF02518">
    <property type="entry name" value="HATPase_c"/>
    <property type="match status" value="1"/>
</dbReference>
<dbReference type="AlphaFoldDB" id="A0A841MZJ0"/>
<dbReference type="RefSeq" id="WP_184496623.1">
    <property type="nucleotide sequence ID" value="NZ_JACIJO010000003.1"/>
</dbReference>
<dbReference type="InterPro" id="IPR001294">
    <property type="entry name" value="Phytochrome"/>
</dbReference>
<dbReference type="InterPro" id="IPR003661">
    <property type="entry name" value="HisK_dim/P_dom"/>
</dbReference>
<dbReference type="InterPro" id="IPR029016">
    <property type="entry name" value="GAF-like_dom_sf"/>
</dbReference>
<keyword evidence="14" id="KW-1185">Reference proteome</keyword>
<evidence type="ECO:0000256" key="8">
    <source>
        <dbReference type="ARBA" id="ARBA00022777"/>
    </source>
</evidence>
<evidence type="ECO:0000256" key="6">
    <source>
        <dbReference type="ARBA" id="ARBA00022606"/>
    </source>
</evidence>
<evidence type="ECO:0000256" key="4">
    <source>
        <dbReference type="ARBA" id="ARBA00022543"/>
    </source>
</evidence>
<dbReference type="InterPro" id="IPR005467">
    <property type="entry name" value="His_kinase_dom"/>
</dbReference>
<dbReference type="PROSITE" id="PS50109">
    <property type="entry name" value="HIS_KIN"/>
    <property type="match status" value="1"/>
</dbReference>
<dbReference type="Gene3D" id="3.30.450.20">
    <property type="entry name" value="PAS domain"/>
    <property type="match status" value="1"/>
</dbReference>
<dbReference type="Pfam" id="PF00360">
    <property type="entry name" value="PHY"/>
    <property type="match status" value="1"/>
</dbReference>
<dbReference type="SUPFAM" id="SSF55781">
    <property type="entry name" value="GAF domain-like"/>
    <property type="match status" value="2"/>
</dbReference>
<keyword evidence="5" id="KW-0597">Phosphoprotein</keyword>
<keyword evidence="6" id="KW-0716">Sensory transduction</keyword>
<dbReference type="GO" id="GO:0009584">
    <property type="term" value="P:detection of visible light"/>
    <property type="evidence" value="ECO:0007669"/>
    <property type="project" value="InterPro"/>
</dbReference>
<feature type="domain" description="Histidine kinase" evidence="12">
    <location>
        <begin position="533"/>
        <end position="753"/>
    </location>
</feature>
<evidence type="ECO:0000256" key="2">
    <source>
        <dbReference type="ARBA" id="ARBA00006402"/>
    </source>
</evidence>
<protein>
    <recommendedName>
        <fullName evidence="3">histidine kinase</fullName>
        <ecNumber evidence="3">2.7.13.3</ecNumber>
    </recommendedName>
</protein>
<dbReference type="CDD" id="cd00082">
    <property type="entry name" value="HisKA"/>
    <property type="match status" value="1"/>
</dbReference>
<dbReference type="InterPro" id="IPR013654">
    <property type="entry name" value="PAS_2"/>
</dbReference>
<evidence type="ECO:0000256" key="10">
    <source>
        <dbReference type="ARBA" id="ARBA00023170"/>
    </source>
</evidence>
<dbReference type="InterPro" id="IPR013515">
    <property type="entry name" value="Phytochrome_cen-reg"/>
</dbReference>
<dbReference type="PROSITE" id="PS50046">
    <property type="entry name" value="PHYTOCHROME_2"/>
    <property type="match status" value="1"/>
</dbReference>
<evidence type="ECO:0000259" key="12">
    <source>
        <dbReference type="PROSITE" id="PS50109"/>
    </source>
</evidence>
<evidence type="ECO:0000259" key="11">
    <source>
        <dbReference type="PROSITE" id="PS50046"/>
    </source>
</evidence>
<dbReference type="Gene3D" id="3.30.450.270">
    <property type="match status" value="1"/>
</dbReference>
<evidence type="ECO:0000313" key="13">
    <source>
        <dbReference type="EMBL" id="MBB6327875.1"/>
    </source>
</evidence>
<dbReference type="Gene3D" id="3.30.565.10">
    <property type="entry name" value="Histidine kinase-like ATPase, C-terminal domain"/>
    <property type="match status" value="1"/>
</dbReference>
<dbReference type="InterPro" id="IPR052162">
    <property type="entry name" value="Sensor_kinase/Photoreceptor"/>
</dbReference>